<dbReference type="PROSITE" id="PS50005">
    <property type="entry name" value="TPR"/>
    <property type="match status" value="1"/>
</dbReference>
<reference evidence="5 6" key="1">
    <citation type="submission" date="2017-03" db="EMBL/GenBank/DDBJ databases">
        <title>The genome sequence of Candidatus Rickettsiella viridis.</title>
        <authorList>
            <person name="Nikoh N."/>
            <person name="Tsuchida T."/>
            <person name="Yamaguchi K."/>
            <person name="Maeda T."/>
            <person name="Shigenobu S."/>
            <person name="Fukatsu T."/>
        </authorList>
    </citation>
    <scope>NUCLEOTIDE SEQUENCE [LARGE SCALE GENOMIC DNA]</scope>
    <source>
        <strain evidence="5 6">Ap-RA04</strain>
    </source>
</reference>
<gene>
    <name evidence="1" type="primary">cpoB</name>
    <name evidence="5" type="ORF">RVIR1_07920</name>
</gene>
<dbReference type="Pfam" id="PF16331">
    <property type="entry name" value="TolA_bind_tri"/>
    <property type="match status" value="1"/>
</dbReference>
<keyword evidence="2" id="KW-0802">TPR repeat</keyword>
<evidence type="ECO:0000313" key="6">
    <source>
        <dbReference type="Proteomes" id="UP000282483"/>
    </source>
</evidence>
<keyword evidence="1" id="KW-0574">Periplasm</keyword>
<feature type="region of interest" description="Disordered" evidence="3">
    <location>
        <begin position="32"/>
        <end position="59"/>
    </location>
</feature>
<organism evidence="5 6">
    <name type="scientific">Candidatus Rickettsiella viridis</name>
    <dbReference type="NCBI Taxonomy" id="676208"/>
    <lineage>
        <taxon>Bacteria</taxon>
        <taxon>Pseudomonadati</taxon>
        <taxon>Pseudomonadota</taxon>
        <taxon>Gammaproteobacteria</taxon>
        <taxon>Legionellales</taxon>
        <taxon>Coxiellaceae</taxon>
        <taxon>Rickettsiella</taxon>
    </lineage>
</organism>
<accession>A0A2Z5UW68</accession>
<protein>
    <recommendedName>
        <fullName evidence="1">Cell division coordinator CpoB</fullName>
    </recommendedName>
</protein>
<dbReference type="GO" id="GO:0070206">
    <property type="term" value="P:protein trimerization"/>
    <property type="evidence" value="ECO:0007669"/>
    <property type="project" value="InterPro"/>
</dbReference>
<dbReference type="GO" id="GO:0043093">
    <property type="term" value="P:FtsZ-dependent cytokinesis"/>
    <property type="evidence" value="ECO:0007669"/>
    <property type="project" value="UniProtKB-UniRule"/>
</dbReference>
<evidence type="ECO:0000256" key="2">
    <source>
        <dbReference type="PROSITE-ProRule" id="PRU00339"/>
    </source>
</evidence>
<keyword evidence="6" id="KW-1185">Reference proteome</keyword>
<comment type="subcellular location">
    <subcellularLocation>
        <location evidence="1">Periplasm</location>
    </subcellularLocation>
</comment>
<dbReference type="Gene3D" id="1.25.40.10">
    <property type="entry name" value="Tetratricopeptide repeat domain"/>
    <property type="match status" value="1"/>
</dbReference>
<evidence type="ECO:0000259" key="4">
    <source>
        <dbReference type="Pfam" id="PF16331"/>
    </source>
</evidence>
<dbReference type="SUPFAM" id="SSF48452">
    <property type="entry name" value="TPR-like"/>
    <property type="match status" value="1"/>
</dbReference>
<dbReference type="InterPro" id="IPR032519">
    <property type="entry name" value="YbgF_tri"/>
</dbReference>
<feature type="signal peptide" evidence="1">
    <location>
        <begin position="1"/>
        <end position="21"/>
    </location>
</feature>
<dbReference type="RefSeq" id="WP_126322749.1">
    <property type="nucleotide sequence ID" value="NZ_AP018005.1"/>
</dbReference>
<keyword evidence="1" id="KW-0132">Cell division</keyword>
<proteinExistence type="inferred from homology"/>
<dbReference type="OrthoDB" id="9768142at2"/>
<name>A0A2Z5UW68_9COXI</name>
<keyword evidence="1" id="KW-0131">Cell cycle</keyword>
<dbReference type="NCBIfam" id="TIGR02795">
    <property type="entry name" value="tol_pal_ybgF"/>
    <property type="match status" value="1"/>
</dbReference>
<feature type="coiled-coil region" evidence="1">
    <location>
        <begin position="86"/>
        <end position="120"/>
    </location>
</feature>
<dbReference type="InterPro" id="IPR019734">
    <property type="entry name" value="TPR_rpt"/>
</dbReference>
<dbReference type="HAMAP" id="MF_02066">
    <property type="entry name" value="CpoB"/>
    <property type="match status" value="1"/>
</dbReference>
<feature type="repeat" description="TPR" evidence="2">
    <location>
        <begin position="249"/>
        <end position="282"/>
    </location>
</feature>
<sequence length="312" mass="33728" precursor="true">MKFIRASILLLGFCISIGAYAIAPVVDAYDDGDDSAPSSTASSPVPKDTENAANSAANNKSSFSLGQRLSIQEQQIANLNPLLVQVDDLTQKVQVLQGKLEEQQHRIKLLEDQIRSQYQDIDKRLTSRTAPVSAGSTVNPSSSPVANATHTNLSAPAAAVKTSVNPIPGAATAVGERAYQAAFQLLKNKQYPLAIQGFEDFIKKYPADINLPNANYFLGQLYLLQGQPEQSIGRFNHFTAAYPQDARIPDALLQLGLAYFAKGEKSTAMDTFKKIIQRYPDSKAAQAAQARLQQFQAMISAANANIVAKSKV</sequence>
<evidence type="ECO:0000313" key="5">
    <source>
        <dbReference type="EMBL" id="BBB15281.1"/>
    </source>
</evidence>
<dbReference type="Proteomes" id="UP000282483">
    <property type="component" value="Chromosome"/>
</dbReference>
<keyword evidence="1" id="KW-0175">Coiled coil</keyword>
<dbReference type="Pfam" id="PF13174">
    <property type="entry name" value="TPR_6"/>
    <property type="match status" value="2"/>
</dbReference>
<dbReference type="AlphaFoldDB" id="A0A2Z5UW68"/>
<dbReference type="InterPro" id="IPR011990">
    <property type="entry name" value="TPR-like_helical_dom_sf"/>
</dbReference>
<comment type="similarity">
    <text evidence="1">Belongs to the CpoB family.</text>
</comment>
<feature type="chain" id="PRO_5016470715" description="Cell division coordinator CpoB" evidence="1">
    <location>
        <begin position="22"/>
        <end position="312"/>
    </location>
</feature>
<evidence type="ECO:0000256" key="3">
    <source>
        <dbReference type="SAM" id="MobiDB-lite"/>
    </source>
</evidence>
<evidence type="ECO:0000256" key="1">
    <source>
        <dbReference type="HAMAP-Rule" id="MF_02066"/>
    </source>
</evidence>
<comment type="function">
    <text evidence="1">Mediates coordination of peptidoglycan synthesis and outer membrane constriction during cell division.</text>
</comment>
<dbReference type="GO" id="GO:0030288">
    <property type="term" value="C:outer membrane-bounded periplasmic space"/>
    <property type="evidence" value="ECO:0007669"/>
    <property type="project" value="UniProtKB-UniRule"/>
</dbReference>
<dbReference type="SMART" id="SM00028">
    <property type="entry name" value="TPR"/>
    <property type="match status" value="2"/>
</dbReference>
<dbReference type="EMBL" id="AP018005">
    <property type="protein sequence ID" value="BBB15281.1"/>
    <property type="molecule type" value="Genomic_DNA"/>
</dbReference>
<feature type="compositionally biased region" description="Low complexity" evidence="3">
    <location>
        <begin position="35"/>
        <end position="44"/>
    </location>
</feature>
<feature type="domain" description="YbgF trimerisation" evidence="4">
    <location>
        <begin position="65"/>
        <end position="131"/>
    </location>
</feature>
<keyword evidence="1" id="KW-0732">Signal</keyword>
<dbReference type="InterPro" id="IPR014162">
    <property type="entry name" value="CpoB_C"/>
</dbReference>
<dbReference type="Gene3D" id="1.20.5.110">
    <property type="match status" value="1"/>
</dbReference>
<dbReference type="InterPro" id="IPR034706">
    <property type="entry name" value="CpoB"/>
</dbReference>
<dbReference type="KEGG" id="rvi:RVIR1_07920"/>